<sequence length="249" mass="28822">MSAGIFVFVFSLPALQIQTKSSLMDMSWTIEKTAGALSVINEIKGNSGETDRSFSKFMNYSGALIVVEINDFFLIKSLTNFGVLYHPQGIAWSDIMNKTSDIYSVSTQETIGIPIRIGYGITAYPFVGYSYLKLDYKNDYEFLPRNFYGHTIYHDFLFGVEHRFYLKKWFGMDIKGMVTPFSYYYPLKSDYSFCFEWGADLFFEYEYFGLHLYVSRRNTLEKGDNYERYFSSIGDIGITFRIGAKTAEM</sequence>
<organism evidence="1 2">
    <name type="scientific">Treponema parvum</name>
    <dbReference type="NCBI Taxonomy" id="138851"/>
    <lineage>
        <taxon>Bacteria</taxon>
        <taxon>Pseudomonadati</taxon>
        <taxon>Spirochaetota</taxon>
        <taxon>Spirochaetia</taxon>
        <taxon>Spirochaetales</taxon>
        <taxon>Treponemataceae</taxon>
        <taxon>Treponema</taxon>
    </lineage>
</organism>
<reference evidence="1" key="1">
    <citation type="submission" date="2020-05" db="EMBL/GenBank/DDBJ databases">
        <authorList>
            <person name="Zeng H."/>
            <person name="Chan Y.K."/>
            <person name="Watt R.M."/>
        </authorList>
    </citation>
    <scope>NUCLEOTIDE SEQUENCE</scope>
    <source>
        <strain evidence="1">ATCC 700773</strain>
    </source>
</reference>
<dbReference type="Proteomes" id="UP000671995">
    <property type="component" value="Chromosome"/>
</dbReference>
<reference evidence="1" key="2">
    <citation type="journal article" date="2021" name="Microbiol. Resour. Announc.">
        <title>Complete Genome Sequences of Three Human Oral Treponema parvum Isolates.</title>
        <authorList>
            <person name="Zeng H."/>
            <person name="Watt R.M."/>
        </authorList>
    </citation>
    <scope>NUCLEOTIDE SEQUENCE</scope>
    <source>
        <strain evidence="1">ATCC 700773</strain>
    </source>
</reference>
<accession>A0A975EX47</accession>
<dbReference type="AlphaFoldDB" id="A0A975EX47"/>
<dbReference type="RefSeq" id="WP_210117527.1">
    <property type="nucleotide sequence ID" value="NZ_CP054257.1"/>
</dbReference>
<gene>
    <name evidence="1" type="ORF">HRI96_00050</name>
</gene>
<proteinExistence type="predicted"/>
<evidence type="ECO:0000313" key="1">
    <source>
        <dbReference type="EMBL" id="QTQ10730.1"/>
    </source>
</evidence>
<name>A0A975EX47_9SPIR</name>
<evidence type="ECO:0000313" key="2">
    <source>
        <dbReference type="Proteomes" id="UP000671995"/>
    </source>
</evidence>
<dbReference type="EMBL" id="CP054257">
    <property type="protein sequence ID" value="QTQ10730.1"/>
    <property type="molecule type" value="Genomic_DNA"/>
</dbReference>
<protein>
    <submittedName>
        <fullName evidence="1">Uncharacterized protein</fullName>
    </submittedName>
</protein>